<proteinExistence type="predicted"/>
<dbReference type="EMBL" id="MU853227">
    <property type="protein sequence ID" value="KAK4124377.1"/>
    <property type="molecule type" value="Genomic_DNA"/>
</dbReference>
<evidence type="ECO:0000313" key="1">
    <source>
        <dbReference type="EMBL" id="KAK4124377.1"/>
    </source>
</evidence>
<sequence>MFKGLPIAILSGMAEQSYIVDSRAQFEPLDIDVVYTSRHPDQQGRNELGAVFSGNLDLPHGFGSNSEREVSERRVPRVLVISYDHVVYLSFCTDQAFEELPALFSGDLHVPQGPGSNSVRDVSERRLPMVLVIVKETRDREAIDDEVNDVVNSARVTAYDDQHNQNAWE</sequence>
<reference evidence="1" key="2">
    <citation type="submission" date="2023-05" db="EMBL/GenBank/DDBJ databases">
        <authorList>
            <consortium name="Lawrence Berkeley National Laboratory"/>
            <person name="Steindorff A."/>
            <person name="Hensen N."/>
            <person name="Bonometti L."/>
            <person name="Westerberg I."/>
            <person name="Brannstrom I.O."/>
            <person name="Guillou S."/>
            <person name="Cros-Aarteil S."/>
            <person name="Calhoun S."/>
            <person name="Haridas S."/>
            <person name="Kuo A."/>
            <person name="Mondo S."/>
            <person name="Pangilinan J."/>
            <person name="Riley R."/>
            <person name="Labutti K."/>
            <person name="Andreopoulos B."/>
            <person name="Lipzen A."/>
            <person name="Chen C."/>
            <person name="Yanf M."/>
            <person name="Daum C."/>
            <person name="Ng V."/>
            <person name="Clum A."/>
            <person name="Ohm R."/>
            <person name="Martin F."/>
            <person name="Silar P."/>
            <person name="Natvig D."/>
            <person name="Lalanne C."/>
            <person name="Gautier V."/>
            <person name="Ament-Velasquez S.L."/>
            <person name="Kruys A."/>
            <person name="Hutchinson M.I."/>
            <person name="Powell A.J."/>
            <person name="Barry K."/>
            <person name="Miller A.N."/>
            <person name="Grigoriev I.V."/>
            <person name="Debuchy R."/>
            <person name="Gladieux P."/>
            <person name="Thoren M.H."/>
            <person name="Johannesson H."/>
        </authorList>
    </citation>
    <scope>NUCLEOTIDE SEQUENCE</scope>
    <source>
        <strain evidence="1">CBS 731.68</strain>
    </source>
</reference>
<gene>
    <name evidence="1" type="ORF">N657DRAFT_680377</name>
</gene>
<dbReference type="RefSeq" id="XP_062648148.1">
    <property type="nucleotide sequence ID" value="XM_062796282.1"/>
</dbReference>
<reference evidence="1" key="1">
    <citation type="journal article" date="2023" name="Mol. Phylogenet. Evol.">
        <title>Genome-scale phylogeny and comparative genomics of the fungal order Sordariales.</title>
        <authorList>
            <person name="Hensen N."/>
            <person name="Bonometti L."/>
            <person name="Westerberg I."/>
            <person name="Brannstrom I.O."/>
            <person name="Guillou S."/>
            <person name="Cros-Aarteil S."/>
            <person name="Calhoun S."/>
            <person name="Haridas S."/>
            <person name="Kuo A."/>
            <person name="Mondo S."/>
            <person name="Pangilinan J."/>
            <person name="Riley R."/>
            <person name="LaButti K."/>
            <person name="Andreopoulos B."/>
            <person name="Lipzen A."/>
            <person name="Chen C."/>
            <person name="Yan M."/>
            <person name="Daum C."/>
            <person name="Ng V."/>
            <person name="Clum A."/>
            <person name="Steindorff A."/>
            <person name="Ohm R.A."/>
            <person name="Martin F."/>
            <person name="Silar P."/>
            <person name="Natvig D.O."/>
            <person name="Lalanne C."/>
            <person name="Gautier V."/>
            <person name="Ament-Velasquez S.L."/>
            <person name="Kruys A."/>
            <person name="Hutchinson M.I."/>
            <person name="Powell A.J."/>
            <person name="Barry K."/>
            <person name="Miller A.N."/>
            <person name="Grigoriev I.V."/>
            <person name="Debuchy R."/>
            <person name="Gladieux P."/>
            <person name="Hiltunen Thoren M."/>
            <person name="Johannesson H."/>
        </authorList>
    </citation>
    <scope>NUCLEOTIDE SEQUENCE</scope>
    <source>
        <strain evidence="1">CBS 731.68</strain>
    </source>
</reference>
<organism evidence="1 2">
    <name type="scientific">Parathielavia appendiculata</name>
    <dbReference type="NCBI Taxonomy" id="2587402"/>
    <lineage>
        <taxon>Eukaryota</taxon>
        <taxon>Fungi</taxon>
        <taxon>Dikarya</taxon>
        <taxon>Ascomycota</taxon>
        <taxon>Pezizomycotina</taxon>
        <taxon>Sordariomycetes</taxon>
        <taxon>Sordariomycetidae</taxon>
        <taxon>Sordariales</taxon>
        <taxon>Chaetomiaceae</taxon>
        <taxon>Parathielavia</taxon>
    </lineage>
</organism>
<name>A0AAN6U114_9PEZI</name>
<evidence type="ECO:0000313" key="2">
    <source>
        <dbReference type="Proteomes" id="UP001302602"/>
    </source>
</evidence>
<dbReference type="Proteomes" id="UP001302602">
    <property type="component" value="Unassembled WGS sequence"/>
</dbReference>
<comment type="caution">
    <text evidence="1">The sequence shown here is derived from an EMBL/GenBank/DDBJ whole genome shotgun (WGS) entry which is preliminary data.</text>
</comment>
<dbReference type="GeneID" id="87833050"/>
<protein>
    <submittedName>
        <fullName evidence="1">Uncharacterized protein</fullName>
    </submittedName>
</protein>
<dbReference type="AlphaFoldDB" id="A0AAN6U114"/>
<keyword evidence="2" id="KW-1185">Reference proteome</keyword>
<accession>A0AAN6U114</accession>